<dbReference type="EMBL" id="BNJK01000001">
    <property type="protein sequence ID" value="GHO90634.1"/>
    <property type="molecule type" value="Genomic_DNA"/>
</dbReference>
<gene>
    <name evidence="3" type="ORF">KSF_006820</name>
</gene>
<dbReference type="AlphaFoldDB" id="A0A8J3IG79"/>
<accession>A0A8J3IG79</accession>
<evidence type="ECO:0000259" key="2">
    <source>
        <dbReference type="Pfam" id="PF13407"/>
    </source>
</evidence>
<dbReference type="CDD" id="cd06302">
    <property type="entry name" value="PBP1_LsrB_Quorum_Sensing-like"/>
    <property type="match status" value="1"/>
</dbReference>
<dbReference type="InterPro" id="IPR050555">
    <property type="entry name" value="Bact_Solute-Bind_Prot2"/>
</dbReference>
<dbReference type="PANTHER" id="PTHR30036:SF8">
    <property type="entry name" value="ABC-TYPE SUGAR TRANSPORT SYSTEM PERIPLASMIC COMPONENT-LIKE PROTEIN"/>
    <property type="match status" value="1"/>
</dbReference>
<dbReference type="Proteomes" id="UP000597444">
    <property type="component" value="Unassembled WGS sequence"/>
</dbReference>
<dbReference type="PROSITE" id="PS51257">
    <property type="entry name" value="PROKAR_LIPOPROTEIN"/>
    <property type="match status" value="1"/>
</dbReference>
<dbReference type="Gene3D" id="3.40.50.2300">
    <property type="match status" value="2"/>
</dbReference>
<comment type="subcellular location">
    <subcellularLocation>
        <location evidence="1">Cell envelope</location>
    </subcellularLocation>
</comment>
<dbReference type="GO" id="GO:0030246">
    <property type="term" value="F:carbohydrate binding"/>
    <property type="evidence" value="ECO:0007669"/>
    <property type="project" value="TreeGrafter"/>
</dbReference>
<dbReference type="PANTHER" id="PTHR30036">
    <property type="entry name" value="D-XYLOSE-BINDING PERIPLASMIC PROTEIN"/>
    <property type="match status" value="1"/>
</dbReference>
<dbReference type="Pfam" id="PF13407">
    <property type="entry name" value="Peripla_BP_4"/>
    <property type="match status" value="1"/>
</dbReference>
<evidence type="ECO:0000256" key="1">
    <source>
        <dbReference type="ARBA" id="ARBA00004196"/>
    </source>
</evidence>
<proteinExistence type="predicted"/>
<reference evidence="3" key="1">
    <citation type="submission" date="2020-10" db="EMBL/GenBank/DDBJ databases">
        <title>Taxonomic study of unclassified bacteria belonging to the class Ktedonobacteria.</title>
        <authorList>
            <person name="Yabe S."/>
            <person name="Wang C.M."/>
            <person name="Zheng Y."/>
            <person name="Sakai Y."/>
            <person name="Cavaletti L."/>
            <person name="Monciardini P."/>
            <person name="Donadio S."/>
        </authorList>
    </citation>
    <scope>NUCLEOTIDE SEQUENCE</scope>
    <source>
        <strain evidence="3">ID150040</strain>
    </source>
</reference>
<dbReference type="InterPro" id="IPR028082">
    <property type="entry name" value="Peripla_BP_I"/>
</dbReference>
<feature type="domain" description="Periplasmic binding protein" evidence="2">
    <location>
        <begin position="44"/>
        <end position="300"/>
    </location>
</feature>
<keyword evidence="4" id="KW-1185">Reference proteome</keyword>
<sequence length="341" mass="35776">MMHSSRRFALISSFCVVLLMLITGCGGSSSGSSSSTSPAKKLVIAFVPKLINIGYFNAMQTGGNQAAKDLGVTFDYEGPTTADAAAQVQIIKQLIAKHVDAIAVAPDDPAVVGPALQQAEAQGIKTFTADTDAPGSVREVFVNQALSDDIGNATIDALANAMNKEGEWAIDSCGPAAQNLNSWIAVEKARAAKMYPNMKFVTTVYSGEDIAKSVADTKDLITSHPALKGVIGQCSTSAPGTAKAVTDLGKIGKVFATGIGVPNDMRAYVKNGAVKSFVLWDPTKLGYLTVWAGMQLAQGKSFSATNNVPNVGNVTYDASQKMLVLGPPITFDQSNVDQYHF</sequence>
<evidence type="ECO:0000313" key="3">
    <source>
        <dbReference type="EMBL" id="GHO90634.1"/>
    </source>
</evidence>
<organism evidence="3 4">
    <name type="scientific">Reticulibacter mediterranei</name>
    <dbReference type="NCBI Taxonomy" id="2778369"/>
    <lineage>
        <taxon>Bacteria</taxon>
        <taxon>Bacillati</taxon>
        <taxon>Chloroflexota</taxon>
        <taxon>Ktedonobacteria</taxon>
        <taxon>Ktedonobacterales</taxon>
        <taxon>Reticulibacteraceae</taxon>
        <taxon>Reticulibacter</taxon>
    </lineage>
</organism>
<dbReference type="RefSeq" id="WP_220201584.1">
    <property type="nucleotide sequence ID" value="NZ_BNJK01000001.1"/>
</dbReference>
<comment type="caution">
    <text evidence="3">The sequence shown here is derived from an EMBL/GenBank/DDBJ whole genome shotgun (WGS) entry which is preliminary data.</text>
</comment>
<evidence type="ECO:0000313" key="4">
    <source>
        <dbReference type="Proteomes" id="UP000597444"/>
    </source>
</evidence>
<dbReference type="SUPFAM" id="SSF53822">
    <property type="entry name" value="Periplasmic binding protein-like I"/>
    <property type="match status" value="1"/>
</dbReference>
<protein>
    <submittedName>
        <fullName evidence="3">Sugar ABC transporter substrate-binding protein</fullName>
    </submittedName>
</protein>
<dbReference type="InterPro" id="IPR025997">
    <property type="entry name" value="SBP_2_dom"/>
</dbReference>
<name>A0A8J3IG79_9CHLR</name>
<dbReference type="GO" id="GO:0030288">
    <property type="term" value="C:outer membrane-bounded periplasmic space"/>
    <property type="evidence" value="ECO:0007669"/>
    <property type="project" value="TreeGrafter"/>
</dbReference>